<keyword evidence="3" id="KW-0030">Aminoacyl-tRNA synthetase</keyword>
<reference evidence="3 4" key="1">
    <citation type="journal article" date="2013" name="PLoS ONE">
        <title>Bacterial endosymbiosis in a chordate host: long-term co-evolution and conservation of secondary metabolism.</title>
        <authorList>
            <person name="Kwan J.C."/>
            <person name="Schmidt E.W."/>
        </authorList>
    </citation>
    <scope>NUCLEOTIDE SEQUENCE [LARGE SCALE GENOMIC DNA]</scope>
    <source>
        <strain evidence="4">faulkneri L5</strain>
    </source>
</reference>
<dbReference type="HOGENOM" id="CLU_085042_0_0_5"/>
<dbReference type="EMBL" id="CP006745">
    <property type="protein sequence ID" value="AHC73689.1"/>
    <property type="molecule type" value="Genomic_DNA"/>
</dbReference>
<dbReference type="InterPro" id="IPR043167">
    <property type="entry name" value="LpxI_C_sf"/>
</dbReference>
<sequence>MTAHPSGSLGILAGRGILPRRIAEIVLSEGRTIFVVAFNGQTDPATVDGLPHAWLPLGATTKTLKTLHKANCSEVVMAGSINRPALSSINLDLRSTLSIARAGAKVFGDNGLLSLIVEEIKSDGIQVISIEDILGGYLIPEGTHTKIEPNTFAMQDAARGIAVLKNTACADIGQAVVVQEGIVLAVEAIEGTDSMINRAANLRRKGTIAPILIKGCKSGQSTCVDRATIGPTTISYVASSGFAGIVVETLQTLIIDRYVTIAAADAAGIFLHAMSFDGNNR</sequence>
<dbReference type="Proteomes" id="UP000018700">
    <property type="component" value="Chromosome"/>
</dbReference>
<protein>
    <submittedName>
        <fullName evidence="3">Glutamyl-tRNA synthetase</fullName>
    </submittedName>
</protein>
<dbReference type="Pfam" id="PF06230">
    <property type="entry name" value="LpxI_C"/>
    <property type="match status" value="1"/>
</dbReference>
<keyword evidence="4" id="KW-1185">Reference proteome</keyword>
<organism evidence="3 4">
    <name type="scientific">Candidatus Endolissoclinum faulkneri L5</name>
    <dbReference type="NCBI Taxonomy" id="1401328"/>
    <lineage>
        <taxon>Bacteria</taxon>
        <taxon>Pseudomonadati</taxon>
        <taxon>Pseudomonadota</taxon>
        <taxon>Alphaproteobacteria</taxon>
        <taxon>Rhodospirillales</taxon>
        <taxon>Rhodospirillaceae</taxon>
        <taxon>Candidatus Endolissoclinum</taxon>
    </lineage>
</organism>
<proteinExistence type="predicted"/>
<dbReference type="InterPro" id="IPR053174">
    <property type="entry name" value="LpxI"/>
</dbReference>
<dbReference type="PANTHER" id="PTHR39962:SF1">
    <property type="entry name" value="LPXI FAMILY PROTEIN"/>
    <property type="match status" value="1"/>
</dbReference>
<keyword evidence="3" id="KW-0436">Ligase</keyword>
<evidence type="ECO:0000313" key="3">
    <source>
        <dbReference type="EMBL" id="AHC73689.1"/>
    </source>
</evidence>
<dbReference type="STRING" id="1401328.P856_471"/>
<feature type="domain" description="LpxI N-terminal" evidence="2">
    <location>
        <begin position="9"/>
        <end position="134"/>
    </location>
</feature>
<evidence type="ECO:0000259" key="2">
    <source>
        <dbReference type="Pfam" id="PF17930"/>
    </source>
</evidence>
<dbReference type="AlphaFoldDB" id="V9TS29"/>
<dbReference type="KEGG" id="efk:P856_471"/>
<dbReference type="InterPro" id="IPR010415">
    <property type="entry name" value="LpxI_C"/>
</dbReference>
<dbReference type="GO" id="GO:0004812">
    <property type="term" value="F:aminoacyl-tRNA ligase activity"/>
    <property type="evidence" value="ECO:0007669"/>
    <property type="project" value="UniProtKB-KW"/>
</dbReference>
<dbReference type="Gene3D" id="3.40.50.20">
    <property type="match status" value="1"/>
</dbReference>
<dbReference type="Gene3D" id="3.40.140.80">
    <property type="match status" value="1"/>
</dbReference>
<feature type="domain" description="LpxI C-terminal" evidence="1">
    <location>
        <begin position="140"/>
        <end position="271"/>
    </location>
</feature>
<accession>V9TS29</accession>
<evidence type="ECO:0000313" key="4">
    <source>
        <dbReference type="Proteomes" id="UP000018700"/>
    </source>
</evidence>
<evidence type="ECO:0000259" key="1">
    <source>
        <dbReference type="Pfam" id="PF06230"/>
    </source>
</evidence>
<dbReference type="OrthoDB" id="9789836at2"/>
<dbReference type="RefSeq" id="WP_025300568.1">
    <property type="nucleotide sequence ID" value="NZ_CP006745.1"/>
</dbReference>
<dbReference type="Pfam" id="PF17930">
    <property type="entry name" value="LpxI_N"/>
    <property type="match status" value="1"/>
</dbReference>
<gene>
    <name evidence="3" type="primary">gltX</name>
    <name evidence="3" type="ORF">P856_471</name>
</gene>
<name>V9TS29_9PROT</name>
<dbReference type="eggNOG" id="COG3494">
    <property type="taxonomic scope" value="Bacteria"/>
</dbReference>
<dbReference type="InterPro" id="IPR041255">
    <property type="entry name" value="LpxI_N"/>
</dbReference>
<dbReference type="PANTHER" id="PTHR39962">
    <property type="entry name" value="BLL4848 PROTEIN"/>
    <property type="match status" value="1"/>
</dbReference>